<protein>
    <submittedName>
        <fullName evidence="1">Uncharacterized protein</fullName>
    </submittedName>
</protein>
<dbReference type="PANTHER" id="PTHR37710:SF1">
    <property type="entry name" value="TRANSMEMBRANE PROTEIN"/>
    <property type="match status" value="1"/>
</dbReference>
<accession>A0AAP0HIT1</accession>
<proteinExistence type="predicted"/>
<dbReference type="EMBL" id="JBBNAG010000013">
    <property type="protein sequence ID" value="KAK9084165.1"/>
    <property type="molecule type" value="Genomic_DNA"/>
</dbReference>
<name>A0AAP0HIT1_9MAGN</name>
<dbReference type="AlphaFoldDB" id="A0AAP0HIT1"/>
<dbReference type="Proteomes" id="UP001419268">
    <property type="component" value="Unassembled WGS sequence"/>
</dbReference>
<reference evidence="1 2" key="1">
    <citation type="submission" date="2024-01" db="EMBL/GenBank/DDBJ databases">
        <title>Genome assemblies of Stephania.</title>
        <authorList>
            <person name="Yang L."/>
        </authorList>
    </citation>
    <scope>NUCLEOTIDE SEQUENCE [LARGE SCALE GENOMIC DNA]</scope>
    <source>
        <strain evidence="1">JXDWG</strain>
        <tissue evidence="1">Leaf</tissue>
    </source>
</reference>
<keyword evidence="2" id="KW-1185">Reference proteome</keyword>
<evidence type="ECO:0000313" key="1">
    <source>
        <dbReference type="EMBL" id="KAK9084165.1"/>
    </source>
</evidence>
<comment type="caution">
    <text evidence="1">The sequence shown here is derived from an EMBL/GenBank/DDBJ whole genome shotgun (WGS) entry which is preliminary data.</text>
</comment>
<organism evidence="1 2">
    <name type="scientific">Stephania cephalantha</name>
    <dbReference type="NCBI Taxonomy" id="152367"/>
    <lineage>
        <taxon>Eukaryota</taxon>
        <taxon>Viridiplantae</taxon>
        <taxon>Streptophyta</taxon>
        <taxon>Embryophyta</taxon>
        <taxon>Tracheophyta</taxon>
        <taxon>Spermatophyta</taxon>
        <taxon>Magnoliopsida</taxon>
        <taxon>Ranunculales</taxon>
        <taxon>Menispermaceae</taxon>
        <taxon>Menispermoideae</taxon>
        <taxon>Cissampelideae</taxon>
        <taxon>Stephania</taxon>
    </lineage>
</organism>
<sequence>MDTKEGFWWDKVNIDELQTVEDLTKFEDELESLKNTATTRLREIELQRTSEAASTSSSLCLIDCGSNEGSMVEDEEINALLGFYDPVQTCAFSFIRLAAKVVRRAEQVGGPLCFLTKKISKFGHPIVSPMQYQWLLILSYADDQILAIETVVEKCFPFATHVLDKLDAVVAVDNAIDELSTMIHRKVPILSLALMQWRLILDFLICTLTDWNCDEVKEKEIGVDTNCNERVELGAREALVDVQDESELIMIDSSHSEDTIEESSDRTIKDKDVLREFDDDEEEIKNEDKSMLEMEKIKDSTKNAMRPSEDSIVEMFTNKWYT</sequence>
<gene>
    <name evidence="1" type="ORF">Scep_030636</name>
</gene>
<evidence type="ECO:0000313" key="2">
    <source>
        <dbReference type="Proteomes" id="UP001419268"/>
    </source>
</evidence>
<dbReference type="PANTHER" id="PTHR37710">
    <property type="entry name" value="TRANSMEMBRANE PROTEIN"/>
    <property type="match status" value="1"/>
</dbReference>